<dbReference type="Proteomes" id="UP000239731">
    <property type="component" value="Unassembled WGS sequence"/>
</dbReference>
<dbReference type="EMBL" id="PVUH01000023">
    <property type="protein sequence ID" value="PRW85819.1"/>
    <property type="molecule type" value="Genomic_DNA"/>
</dbReference>
<sequence length="288" mass="30914">MEHIRHLGIVGLGLLGSSILRAVKSNYPHIHLHLFDGSRQVCHEVEALGLAPRCAGSLAELHECDLVVVCVPTGAVATVVIALAEGMKRGAVLTDVGSAKQMVINEVGDRLPAHVSFVPGHPMAGGEQSGPGAGREDLFAGKSCLLIPLATTPTSAIERVEGFWRALGAVTCRVDARQHDHIAALTSHLPHLIAFSLMETFGDQLAINPQTGSFIGRSFFEQIRLASSDVTVWTSIFEDNTAALLSQTEHFIEVLNQWCAILQERPVELHGKISHSSVLANRLLGRVV</sequence>
<dbReference type="InterPro" id="IPR046826">
    <property type="entry name" value="PDH_N"/>
</dbReference>
<organism evidence="3 4">
    <name type="scientific">Pseudomonas fluorescens</name>
    <dbReference type="NCBI Taxonomy" id="294"/>
    <lineage>
        <taxon>Bacteria</taxon>
        <taxon>Pseudomonadati</taxon>
        <taxon>Pseudomonadota</taxon>
        <taxon>Gammaproteobacteria</taxon>
        <taxon>Pseudomonadales</taxon>
        <taxon>Pseudomonadaceae</taxon>
        <taxon>Pseudomonas</taxon>
    </lineage>
</organism>
<evidence type="ECO:0000313" key="3">
    <source>
        <dbReference type="EMBL" id="PRW85819.1"/>
    </source>
</evidence>
<accession>A0A2T0HRV1</accession>
<dbReference type="Gene3D" id="1.10.3660.10">
    <property type="entry name" value="6-phosphogluconate dehydrogenase C-terminal like domain"/>
    <property type="match status" value="1"/>
</dbReference>
<gene>
    <name evidence="3" type="ORF">C7A10_26440</name>
</gene>
<dbReference type="SUPFAM" id="SSF51735">
    <property type="entry name" value="NAD(P)-binding Rossmann-fold domains"/>
    <property type="match status" value="1"/>
</dbReference>
<proteinExistence type="predicted"/>
<dbReference type="GO" id="GO:0070403">
    <property type="term" value="F:NAD+ binding"/>
    <property type="evidence" value="ECO:0007669"/>
    <property type="project" value="InterPro"/>
</dbReference>
<evidence type="ECO:0000259" key="2">
    <source>
        <dbReference type="PROSITE" id="PS51176"/>
    </source>
</evidence>
<dbReference type="InterPro" id="IPR008927">
    <property type="entry name" value="6-PGluconate_DH-like_C_sf"/>
</dbReference>
<feature type="domain" description="Prephenate/arogenate dehydrogenase" evidence="2">
    <location>
        <begin position="5"/>
        <end position="288"/>
    </location>
</feature>
<dbReference type="InterPro" id="IPR036291">
    <property type="entry name" value="NAD(P)-bd_dom_sf"/>
</dbReference>
<dbReference type="InterPro" id="IPR050812">
    <property type="entry name" value="Preph/Arog_dehydrog"/>
</dbReference>
<dbReference type="RefSeq" id="WP_070413165.1">
    <property type="nucleotide sequence ID" value="NZ_PVUH01000023.1"/>
</dbReference>
<name>A0A2T0HRV1_PSEFL</name>
<dbReference type="InterPro" id="IPR003099">
    <property type="entry name" value="Prephen_DH"/>
</dbReference>
<dbReference type="GO" id="GO:0006571">
    <property type="term" value="P:tyrosine biosynthetic process"/>
    <property type="evidence" value="ECO:0007669"/>
    <property type="project" value="InterPro"/>
</dbReference>
<dbReference type="PROSITE" id="PS51176">
    <property type="entry name" value="PDH_ADH"/>
    <property type="match status" value="1"/>
</dbReference>
<dbReference type="GO" id="GO:0008977">
    <property type="term" value="F:prephenate dehydrogenase (NAD+) activity"/>
    <property type="evidence" value="ECO:0007669"/>
    <property type="project" value="InterPro"/>
</dbReference>
<comment type="caution">
    <text evidence="3">The sequence shown here is derived from an EMBL/GenBank/DDBJ whole genome shotgun (WGS) entry which is preliminary data.</text>
</comment>
<reference evidence="3 4" key="1">
    <citation type="submission" date="2018-03" db="EMBL/GenBank/DDBJ databases">
        <title>Blue discolouration in mozzarella cheese caused by Pseudomonas fluorescens.</title>
        <authorList>
            <person name="Chiesa F."/>
            <person name="Dalmasso A."/>
            <person name="Lomonaco S."/>
        </authorList>
    </citation>
    <scope>NUCLEOTIDE SEQUENCE [LARGE SCALE GENOMIC DNA]</scope>
    <source>
        <strain evidence="3 4">11293</strain>
    </source>
</reference>
<dbReference type="PANTHER" id="PTHR21363:SF0">
    <property type="entry name" value="PREPHENATE DEHYDROGENASE [NADP(+)]"/>
    <property type="match status" value="1"/>
</dbReference>
<dbReference type="GO" id="GO:0004665">
    <property type="term" value="F:prephenate dehydrogenase (NADP+) activity"/>
    <property type="evidence" value="ECO:0007669"/>
    <property type="project" value="InterPro"/>
</dbReference>
<dbReference type="Pfam" id="PF20463">
    <property type="entry name" value="PDH_C"/>
    <property type="match status" value="1"/>
</dbReference>
<dbReference type="Pfam" id="PF02153">
    <property type="entry name" value="PDH_N"/>
    <property type="match status" value="1"/>
</dbReference>
<keyword evidence="1" id="KW-0560">Oxidoreductase</keyword>
<evidence type="ECO:0000256" key="1">
    <source>
        <dbReference type="ARBA" id="ARBA00023002"/>
    </source>
</evidence>
<protein>
    <submittedName>
        <fullName evidence="3">Prephenate dehydrogenase/arogenate dehydrogenase family protein</fullName>
    </submittedName>
</protein>
<dbReference type="Gene3D" id="3.40.50.720">
    <property type="entry name" value="NAD(P)-binding Rossmann-like Domain"/>
    <property type="match status" value="1"/>
</dbReference>
<dbReference type="InterPro" id="IPR046825">
    <property type="entry name" value="PDH_C"/>
</dbReference>
<dbReference type="PANTHER" id="PTHR21363">
    <property type="entry name" value="PREPHENATE DEHYDROGENASE"/>
    <property type="match status" value="1"/>
</dbReference>
<evidence type="ECO:0000313" key="4">
    <source>
        <dbReference type="Proteomes" id="UP000239731"/>
    </source>
</evidence>
<dbReference type="SUPFAM" id="SSF48179">
    <property type="entry name" value="6-phosphogluconate dehydrogenase C-terminal domain-like"/>
    <property type="match status" value="1"/>
</dbReference>
<dbReference type="AlphaFoldDB" id="A0A2T0HRV1"/>